<protein>
    <submittedName>
        <fullName evidence="1">Uncharacterized protein</fullName>
    </submittedName>
</protein>
<sequence length="86" mass="9322">MKRTVDKLNLDTCCSQRVSLGNESSTGIHHPLPPIGGAPEVCGHFHANNLNSFALEVVLFDKLFTCQDCGSTSIRCGAENFILNDD</sequence>
<proteinExistence type="predicted"/>
<evidence type="ECO:0000313" key="1">
    <source>
        <dbReference type="EMBL" id="KAK2554675.1"/>
    </source>
</evidence>
<feature type="non-terminal residue" evidence="1">
    <location>
        <position position="86"/>
    </location>
</feature>
<comment type="caution">
    <text evidence="1">The sequence shown here is derived from an EMBL/GenBank/DDBJ whole genome shotgun (WGS) entry which is preliminary data.</text>
</comment>
<dbReference type="Proteomes" id="UP001249851">
    <property type="component" value="Unassembled WGS sequence"/>
</dbReference>
<reference evidence="1" key="1">
    <citation type="journal article" date="2023" name="G3 (Bethesda)">
        <title>Whole genome assembly and annotation of the endangered Caribbean coral Acropora cervicornis.</title>
        <authorList>
            <person name="Selwyn J.D."/>
            <person name="Vollmer S.V."/>
        </authorList>
    </citation>
    <scope>NUCLEOTIDE SEQUENCE</scope>
    <source>
        <strain evidence="1">K2</strain>
    </source>
</reference>
<dbReference type="EMBL" id="JARQWQ010000068">
    <property type="protein sequence ID" value="KAK2554675.1"/>
    <property type="molecule type" value="Genomic_DNA"/>
</dbReference>
<name>A0AAD9UYW6_ACRCE</name>
<evidence type="ECO:0000313" key="2">
    <source>
        <dbReference type="Proteomes" id="UP001249851"/>
    </source>
</evidence>
<dbReference type="AlphaFoldDB" id="A0AAD9UYW6"/>
<reference evidence="1" key="2">
    <citation type="journal article" date="2023" name="Science">
        <title>Genomic signatures of disease resistance in endangered staghorn corals.</title>
        <authorList>
            <person name="Vollmer S.V."/>
            <person name="Selwyn J.D."/>
            <person name="Despard B.A."/>
            <person name="Roesel C.L."/>
        </authorList>
    </citation>
    <scope>NUCLEOTIDE SEQUENCE</scope>
    <source>
        <strain evidence="1">K2</strain>
    </source>
</reference>
<organism evidence="1 2">
    <name type="scientific">Acropora cervicornis</name>
    <name type="common">Staghorn coral</name>
    <dbReference type="NCBI Taxonomy" id="6130"/>
    <lineage>
        <taxon>Eukaryota</taxon>
        <taxon>Metazoa</taxon>
        <taxon>Cnidaria</taxon>
        <taxon>Anthozoa</taxon>
        <taxon>Hexacorallia</taxon>
        <taxon>Scleractinia</taxon>
        <taxon>Astrocoeniina</taxon>
        <taxon>Acroporidae</taxon>
        <taxon>Acropora</taxon>
    </lineage>
</organism>
<keyword evidence="2" id="KW-1185">Reference proteome</keyword>
<gene>
    <name evidence="1" type="ORF">P5673_023915</name>
</gene>
<accession>A0AAD9UYW6</accession>